<evidence type="ECO:0000313" key="1">
    <source>
        <dbReference type="EMBL" id="SEH04992.1"/>
    </source>
</evidence>
<dbReference type="Proteomes" id="UP000236724">
    <property type="component" value="Unassembled WGS sequence"/>
</dbReference>
<gene>
    <name evidence="1" type="ORF">MBHS_00845</name>
</gene>
<organism evidence="1 2">
    <name type="scientific">Candidatus Venteria ishoeyi</name>
    <dbReference type="NCBI Taxonomy" id="1899563"/>
    <lineage>
        <taxon>Bacteria</taxon>
        <taxon>Pseudomonadati</taxon>
        <taxon>Pseudomonadota</taxon>
        <taxon>Gammaproteobacteria</taxon>
        <taxon>Thiotrichales</taxon>
        <taxon>Thiotrichaceae</taxon>
        <taxon>Venteria</taxon>
    </lineage>
</organism>
<reference evidence="1 2" key="1">
    <citation type="submission" date="2016-10" db="EMBL/GenBank/DDBJ databases">
        <authorList>
            <person name="de Groot N.N."/>
        </authorList>
    </citation>
    <scope>NUCLEOTIDE SEQUENCE [LARGE SCALE GENOMIC DNA]</scope>
    <source>
        <strain evidence="1">MBHS1</strain>
    </source>
</reference>
<dbReference type="AlphaFoldDB" id="A0A1H6F4G7"/>
<protein>
    <submittedName>
        <fullName evidence="1">Uncharacterized protein</fullName>
    </submittedName>
</protein>
<sequence length="88" mass="9562">MLQTVEGIAEKNGAVHLLEPIHPDQPMRVLITLLEPVEKAADNSSKTLSEIQLEAVAGCLAYSGKAKTLEEMEAAIARGIQERAHDRD</sequence>
<dbReference type="EMBL" id="FMSV02000136">
    <property type="protein sequence ID" value="SEH04992.1"/>
    <property type="molecule type" value="Genomic_DNA"/>
</dbReference>
<name>A0A1H6F4G7_9GAMM</name>
<accession>A0A1H6F4G7</accession>
<evidence type="ECO:0000313" key="2">
    <source>
        <dbReference type="Proteomes" id="UP000236724"/>
    </source>
</evidence>
<keyword evidence="2" id="KW-1185">Reference proteome</keyword>
<proteinExistence type="predicted"/>